<gene>
    <name evidence="3" type="ORF">N4S67_04370</name>
</gene>
<feature type="chain" id="PRO_5046277928" description="Secreted protein" evidence="2">
    <location>
        <begin position="29"/>
        <end position="138"/>
    </location>
</feature>
<reference evidence="4" key="1">
    <citation type="submission" date="2023-07" db="EMBL/GenBank/DDBJ databases">
        <authorList>
            <person name="Deng Y."/>
            <person name="Zhang Y.-Q."/>
        </authorList>
    </citation>
    <scope>NUCLEOTIDE SEQUENCE [LARGE SCALE GENOMIC DNA]</scope>
    <source>
        <strain evidence="4">CPCC 205710</strain>
    </source>
</reference>
<evidence type="ECO:0000256" key="2">
    <source>
        <dbReference type="SAM" id="SignalP"/>
    </source>
</evidence>
<keyword evidence="4" id="KW-1185">Reference proteome</keyword>
<feature type="region of interest" description="Disordered" evidence="1">
    <location>
        <begin position="102"/>
        <end position="138"/>
    </location>
</feature>
<comment type="caution">
    <text evidence="3">The sequence shown here is derived from an EMBL/GenBank/DDBJ whole genome shotgun (WGS) entry which is preliminary data.</text>
</comment>
<proteinExistence type="predicted"/>
<evidence type="ECO:0008006" key="5">
    <source>
        <dbReference type="Google" id="ProtNLM"/>
    </source>
</evidence>
<feature type="signal peptide" evidence="2">
    <location>
        <begin position="1"/>
        <end position="28"/>
    </location>
</feature>
<sequence length="138" mass="14367">MKKRILGVGAVVSAAAMLALFGTGTAAASDYVGQTYSDASEAMDEDGLDPIVATRVGDRLEDDDCIVTAAWEPPFLRGVGDGFEHSEDEMLVSLNCAGPFATATDPGASIGSPLGREAKKQAEEEEAEELEEAATPDE</sequence>
<evidence type="ECO:0000313" key="3">
    <source>
        <dbReference type="EMBL" id="MCT7657651.1"/>
    </source>
</evidence>
<dbReference type="RefSeq" id="WP_260991679.1">
    <property type="nucleotide sequence ID" value="NZ_JAODWD010000001.1"/>
</dbReference>
<keyword evidence="2" id="KW-0732">Signal</keyword>
<feature type="compositionally biased region" description="Acidic residues" evidence="1">
    <location>
        <begin position="123"/>
        <end position="138"/>
    </location>
</feature>
<protein>
    <recommendedName>
        <fullName evidence="5">Secreted protein</fullName>
    </recommendedName>
</protein>
<organism evidence="3 4">
    <name type="scientific">Mycobacterium deserti</name>
    <dbReference type="NCBI Taxonomy" id="2978347"/>
    <lineage>
        <taxon>Bacteria</taxon>
        <taxon>Bacillati</taxon>
        <taxon>Actinomycetota</taxon>
        <taxon>Actinomycetes</taxon>
        <taxon>Mycobacteriales</taxon>
        <taxon>Mycobacteriaceae</taxon>
        <taxon>Mycobacterium</taxon>
    </lineage>
</organism>
<evidence type="ECO:0000256" key="1">
    <source>
        <dbReference type="SAM" id="MobiDB-lite"/>
    </source>
</evidence>
<dbReference type="Proteomes" id="UP001206639">
    <property type="component" value="Unassembled WGS sequence"/>
</dbReference>
<accession>A0ABT2M5V9</accession>
<evidence type="ECO:0000313" key="4">
    <source>
        <dbReference type="Proteomes" id="UP001206639"/>
    </source>
</evidence>
<dbReference type="EMBL" id="JAODWD010000001">
    <property type="protein sequence ID" value="MCT7657651.1"/>
    <property type="molecule type" value="Genomic_DNA"/>
</dbReference>
<name>A0ABT2M5V9_9MYCO</name>